<dbReference type="InterPro" id="IPR050796">
    <property type="entry name" value="SCF_F-box_component"/>
</dbReference>
<protein>
    <recommendedName>
        <fullName evidence="1">F-box domain-containing protein</fullName>
    </recommendedName>
</protein>
<evidence type="ECO:0000259" key="1">
    <source>
        <dbReference type="PROSITE" id="PS50181"/>
    </source>
</evidence>
<dbReference type="Pfam" id="PF00646">
    <property type="entry name" value="F-box"/>
    <property type="match status" value="1"/>
</dbReference>
<keyword evidence="3" id="KW-1185">Reference proteome</keyword>
<dbReference type="PANTHER" id="PTHR31672">
    <property type="entry name" value="BNACNNG10540D PROTEIN"/>
    <property type="match status" value="1"/>
</dbReference>
<feature type="domain" description="F-box" evidence="1">
    <location>
        <begin position="4"/>
        <end position="50"/>
    </location>
</feature>
<dbReference type="SUPFAM" id="SSF81383">
    <property type="entry name" value="F-box domain"/>
    <property type="match status" value="1"/>
</dbReference>
<organism evidence="2 3">
    <name type="scientific">Heracleum sosnowskyi</name>
    <dbReference type="NCBI Taxonomy" id="360622"/>
    <lineage>
        <taxon>Eukaryota</taxon>
        <taxon>Viridiplantae</taxon>
        <taxon>Streptophyta</taxon>
        <taxon>Embryophyta</taxon>
        <taxon>Tracheophyta</taxon>
        <taxon>Spermatophyta</taxon>
        <taxon>Magnoliopsida</taxon>
        <taxon>eudicotyledons</taxon>
        <taxon>Gunneridae</taxon>
        <taxon>Pentapetalae</taxon>
        <taxon>asterids</taxon>
        <taxon>campanulids</taxon>
        <taxon>Apiales</taxon>
        <taxon>Apiaceae</taxon>
        <taxon>Apioideae</taxon>
        <taxon>apioid superclade</taxon>
        <taxon>Tordylieae</taxon>
        <taxon>Tordyliinae</taxon>
        <taxon>Heracleum</taxon>
    </lineage>
</organism>
<dbReference type="InterPro" id="IPR036047">
    <property type="entry name" value="F-box-like_dom_sf"/>
</dbReference>
<reference evidence="2" key="1">
    <citation type="submission" date="2023-02" db="EMBL/GenBank/DDBJ databases">
        <title>Genome of toxic invasive species Heracleum sosnowskyi carries increased number of genes despite the absence of recent whole-genome duplications.</title>
        <authorList>
            <person name="Schelkunov M."/>
            <person name="Shtratnikova V."/>
            <person name="Makarenko M."/>
            <person name="Klepikova A."/>
            <person name="Omelchenko D."/>
            <person name="Novikova G."/>
            <person name="Obukhova E."/>
            <person name="Bogdanov V."/>
            <person name="Penin A."/>
            <person name="Logacheva M."/>
        </authorList>
    </citation>
    <scope>NUCLEOTIDE SEQUENCE</scope>
    <source>
        <strain evidence="2">Hsosn_3</strain>
        <tissue evidence="2">Leaf</tissue>
    </source>
</reference>
<dbReference type="SMART" id="SM00256">
    <property type="entry name" value="FBOX"/>
    <property type="match status" value="1"/>
</dbReference>
<dbReference type="PANTHER" id="PTHR31672:SF13">
    <property type="entry name" value="F-BOX PROTEIN CPR30-LIKE"/>
    <property type="match status" value="1"/>
</dbReference>
<dbReference type="PROSITE" id="PS50181">
    <property type="entry name" value="FBOX"/>
    <property type="match status" value="1"/>
</dbReference>
<evidence type="ECO:0000313" key="3">
    <source>
        <dbReference type="Proteomes" id="UP001237642"/>
    </source>
</evidence>
<sequence length="356" mass="40202">MAAAITENYIPEDLVIIILSRLPAKSLLRFKSVSKTWLSLISNPSLVDSHLGLAAESLLVHGSKSHLSMLNCSYQSISLYSGIEVPYFEGEIHLEGRVGGLCVVGSCNGIVCAVVKDDILFGLEINLCPCYTYNNPIYIYLWNPVTKQAKLLPDPLCSDSKNVSISLGFGFDLIANDFKVVRIAEGVLYWTTWRDGIIRFDLNNEVFYNDSFPANVLMIMSREFKFGPDNVRITEMNDSIAVIMHGINENYGLQTRVLLWTVDDWIAGSWTLRYKFVLDSTGIWVQGYLNHGGNILYRRDGDKKWCLYNPERKEAENSPIRVDTHNKFIRKIFKHTESLVTITGSEPLGEMLKKIG</sequence>
<evidence type="ECO:0000313" key="2">
    <source>
        <dbReference type="EMBL" id="KAK1372008.1"/>
    </source>
</evidence>
<proteinExistence type="predicted"/>
<name>A0AAD8HSB9_9APIA</name>
<dbReference type="AlphaFoldDB" id="A0AAD8HSB9"/>
<comment type="caution">
    <text evidence="2">The sequence shown here is derived from an EMBL/GenBank/DDBJ whole genome shotgun (WGS) entry which is preliminary data.</text>
</comment>
<gene>
    <name evidence="2" type="ORF">POM88_038100</name>
</gene>
<accession>A0AAD8HSB9</accession>
<dbReference type="CDD" id="cd22157">
    <property type="entry name" value="F-box_AtFBW1-like"/>
    <property type="match status" value="1"/>
</dbReference>
<dbReference type="Proteomes" id="UP001237642">
    <property type="component" value="Unassembled WGS sequence"/>
</dbReference>
<reference evidence="2" key="2">
    <citation type="submission" date="2023-05" db="EMBL/GenBank/DDBJ databases">
        <authorList>
            <person name="Schelkunov M.I."/>
        </authorList>
    </citation>
    <scope>NUCLEOTIDE SEQUENCE</scope>
    <source>
        <strain evidence="2">Hsosn_3</strain>
        <tissue evidence="2">Leaf</tissue>
    </source>
</reference>
<dbReference type="EMBL" id="JAUIZM010000008">
    <property type="protein sequence ID" value="KAK1372008.1"/>
    <property type="molecule type" value="Genomic_DNA"/>
</dbReference>
<dbReference type="InterPro" id="IPR001810">
    <property type="entry name" value="F-box_dom"/>
</dbReference>
<dbReference type="Gene3D" id="1.20.1280.50">
    <property type="match status" value="1"/>
</dbReference>